<accession>A0A2P6Q856</accession>
<feature type="region of interest" description="Disordered" evidence="9">
    <location>
        <begin position="158"/>
        <end position="217"/>
    </location>
</feature>
<feature type="domain" description="X8" evidence="11">
    <location>
        <begin position="255"/>
        <end position="339"/>
    </location>
</feature>
<reference evidence="12 13" key="1">
    <citation type="journal article" date="2018" name="Nat. Genet.">
        <title>The Rosa genome provides new insights in the design of modern roses.</title>
        <authorList>
            <person name="Bendahmane M."/>
        </authorList>
    </citation>
    <scope>NUCLEOTIDE SEQUENCE [LARGE SCALE GENOMIC DNA]</scope>
    <source>
        <strain evidence="13">cv. Old Blush</strain>
    </source>
</reference>
<dbReference type="Proteomes" id="UP000238479">
    <property type="component" value="Chromosome 5"/>
</dbReference>
<protein>
    <submittedName>
        <fullName evidence="12">Putative X8 domain-containing protein</fullName>
    </submittedName>
</protein>
<dbReference type="GO" id="GO:0098552">
    <property type="term" value="C:side of membrane"/>
    <property type="evidence" value="ECO:0007669"/>
    <property type="project" value="UniProtKB-KW"/>
</dbReference>
<feature type="region of interest" description="Disordered" evidence="9">
    <location>
        <begin position="69"/>
        <end position="138"/>
    </location>
</feature>
<feature type="compositionally biased region" description="Polar residues" evidence="9">
    <location>
        <begin position="69"/>
        <end position="78"/>
    </location>
</feature>
<sequence>METSRECMRICVLLLYLTAATISFTQCDARKSHRLLKGLTKPPPTHHRSLFLRTAKKLNLVKRIEYNPFGSSKQQNQEPYGLNSPLSLPPYDSLAPLSLPDPNAPPFCTYPPNTPQTPSTTTPTPTTSSPPSPQSPYLYVPPILPTQSPPLVPIGTIPGPPQSISVPGPPESIPSPTIYFPGPPQSIPTPNPPETVPSPPDYEPSPPDFSIPSPPSFVPSPSYGFQPSPPVFEPPVVFPPPTTPPSPKKGPTAALWCVAKPSVPDPIIQEAMNYACGSGADCDAILPNGTCFEPNTLYAHASFAFNSYWQRTRVAGSTCSFGGTAILVTVDPSYDGCRFDYY</sequence>
<feature type="signal peptide" evidence="10">
    <location>
        <begin position="1"/>
        <end position="29"/>
    </location>
</feature>
<dbReference type="OrthoDB" id="417697at2759"/>
<keyword evidence="2" id="KW-1003">Cell membrane</keyword>
<dbReference type="PRINTS" id="PR01217">
    <property type="entry name" value="PRICHEXTENSN"/>
</dbReference>
<keyword evidence="6" id="KW-1015">Disulfide bond</keyword>
<dbReference type="SMART" id="SM00768">
    <property type="entry name" value="X8"/>
    <property type="match status" value="1"/>
</dbReference>
<evidence type="ECO:0000256" key="7">
    <source>
        <dbReference type="ARBA" id="ARBA00023180"/>
    </source>
</evidence>
<dbReference type="AlphaFoldDB" id="A0A2P6Q856"/>
<dbReference type="OMA" id="YEPSPPN"/>
<evidence type="ECO:0000256" key="8">
    <source>
        <dbReference type="ARBA" id="ARBA00023288"/>
    </source>
</evidence>
<name>A0A2P6Q856_ROSCH</name>
<evidence type="ECO:0000256" key="1">
    <source>
        <dbReference type="ARBA" id="ARBA00004609"/>
    </source>
</evidence>
<gene>
    <name evidence="12" type="ORF">RchiOBHm_Chr5g0023751</name>
</gene>
<dbReference type="EMBL" id="PDCK01000043">
    <property type="protein sequence ID" value="PRQ30359.1"/>
    <property type="molecule type" value="Genomic_DNA"/>
</dbReference>
<feature type="compositionally biased region" description="Low complexity" evidence="9">
    <location>
        <begin position="116"/>
        <end position="127"/>
    </location>
</feature>
<dbReference type="GO" id="GO:0005886">
    <property type="term" value="C:plasma membrane"/>
    <property type="evidence" value="ECO:0007669"/>
    <property type="project" value="UniProtKB-SubCell"/>
</dbReference>
<feature type="compositionally biased region" description="Pro residues" evidence="9">
    <location>
        <begin position="102"/>
        <end position="115"/>
    </location>
</feature>
<dbReference type="FunFam" id="1.20.58.1040:FF:000001">
    <property type="entry name" value="Glucan endo-1,3-beta-glucosidase 4"/>
    <property type="match status" value="1"/>
</dbReference>
<dbReference type="STRING" id="74649.A0A2P6Q856"/>
<comment type="caution">
    <text evidence="12">The sequence shown here is derived from an EMBL/GenBank/DDBJ whole genome shotgun (WGS) entry which is preliminary data.</text>
</comment>
<dbReference type="GO" id="GO:0009506">
    <property type="term" value="C:plasmodesma"/>
    <property type="evidence" value="ECO:0007669"/>
    <property type="project" value="UniProtKB-ARBA"/>
</dbReference>
<feature type="chain" id="PRO_5015197231" evidence="10">
    <location>
        <begin position="30"/>
        <end position="342"/>
    </location>
</feature>
<evidence type="ECO:0000256" key="10">
    <source>
        <dbReference type="SAM" id="SignalP"/>
    </source>
</evidence>
<evidence type="ECO:0000256" key="4">
    <source>
        <dbReference type="ARBA" id="ARBA00022729"/>
    </source>
</evidence>
<evidence type="ECO:0000256" key="3">
    <source>
        <dbReference type="ARBA" id="ARBA00022622"/>
    </source>
</evidence>
<feature type="compositionally biased region" description="Pro residues" evidence="9">
    <location>
        <begin position="181"/>
        <end position="217"/>
    </location>
</feature>
<dbReference type="Pfam" id="PF07983">
    <property type="entry name" value="X8"/>
    <property type="match status" value="1"/>
</dbReference>
<evidence type="ECO:0000313" key="13">
    <source>
        <dbReference type="Proteomes" id="UP000238479"/>
    </source>
</evidence>
<evidence type="ECO:0000256" key="9">
    <source>
        <dbReference type="SAM" id="MobiDB-lite"/>
    </source>
</evidence>
<dbReference type="InterPro" id="IPR012946">
    <property type="entry name" value="X8"/>
</dbReference>
<comment type="subcellular location">
    <subcellularLocation>
        <location evidence="1">Cell membrane</location>
        <topology evidence="1">Lipid-anchor</topology>
        <topology evidence="1">GPI-anchor</topology>
    </subcellularLocation>
</comment>
<organism evidence="12 13">
    <name type="scientific">Rosa chinensis</name>
    <name type="common">China rose</name>
    <dbReference type="NCBI Taxonomy" id="74649"/>
    <lineage>
        <taxon>Eukaryota</taxon>
        <taxon>Viridiplantae</taxon>
        <taxon>Streptophyta</taxon>
        <taxon>Embryophyta</taxon>
        <taxon>Tracheophyta</taxon>
        <taxon>Spermatophyta</taxon>
        <taxon>Magnoliopsida</taxon>
        <taxon>eudicotyledons</taxon>
        <taxon>Gunneridae</taxon>
        <taxon>Pentapetalae</taxon>
        <taxon>rosids</taxon>
        <taxon>fabids</taxon>
        <taxon>Rosales</taxon>
        <taxon>Rosaceae</taxon>
        <taxon>Rosoideae</taxon>
        <taxon>Rosoideae incertae sedis</taxon>
        <taxon>Rosa</taxon>
    </lineage>
</organism>
<evidence type="ECO:0000259" key="11">
    <source>
        <dbReference type="SMART" id="SM00768"/>
    </source>
</evidence>
<dbReference type="Gramene" id="PRQ30359">
    <property type="protein sequence ID" value="PRQ30359"/>
    <property type="gene ID" value="RchiOBHm_Chr5g0023751"/>
</dbReference>
<keyword evidence="3" id="KW-0336">GPI-anchor</keyword>
<keyword evidence="5" id="KW-0472">Membrane</keyword>
<evidence type="ECO:0000256" key="5">
    <source>
        <dbReference type="ARBA" id="ARBA00023136"/>
    </source>
</evidence>
<dbReference type="InterPro" id="IPR044788">
    <property type="entry name" value="X8_dom_prot"/>
</dbReference>
<keyword evidence="13" id="KW-1185">Reference proteome</keyword>
<keyword evidence="8" id="KW-0449">Lipoprotein</keyword>
<evidence type="ECO:0000256" key="6">
    <source>
        <dbReference type="ARBA" id="ARBA00023157"/>
    </source>
</evidence>
<evidence type="ECO:0000256" key="2">
    <source>
        <dbReference type="ARBA" id="ARBA00022475"/>
    </source>
</evidence>
<dbReference type="Gene3D" id="1.20.58.1040">
    <property type="match status" value="1"/>
</dbReference>
<dbReference type="PANTHER" id="PTHR31044">
    <property type="entry name" value="BETA-1,3 GLUCANASE"/>
    <property type="match status" value="1"/>
</dbReference>
<keyword evidence="4 10" id="KW-0732">Signal</keyword>
<evidence type="ECO:0000313" key="12">
    <source>
        <dbReference type="EMBL" id="PRQ30359.1"/>
    </source>
</evidence>
<keyword evidence="7" id="KW-0325">Glycoprotein</keyword>
<dbReference type="PANTHER" id="PTHR31044:SF28">
    <property type="entry name" value="CARBOHYDRATE-BINDING X8 DOMAIN SUPERFAMILY PROTEIN"/>
    <property type="match status" value="1"/>
</dbReference>
<proteinExistence type="predicted"/>